<reference evidence="1 2" key="1">
    <citation type="submission" date="2018-05" db="EMBL/GenBank/DDBJ databases">
        <title>Rhodoferax soyangensis sp.nov., isolated from an oligotrophic freshwater lake.</title>
        <authorList>
            <person name="Park M."/>
        </authorList>
    </citation>
    <scope>NUCLEOTIDE SEQUENCE [LARGE SCALE GENOMIC DNA]</scope>
    <source>
        <strain evidence="1 2">IMCC26218</strain>
    </source>
</reference>
<evidence type="ECO:0000313" key="1">
    <source>
        <dbReference type="EMBL" id="RFO94669.1"/>
    </source>
</evidence>
<protein>
    <submittedName>
        <fullName evidence="1">Uncharacterized protein</fullName>
    </submittedName>
</protein>
<gene>
    <name evidence="1" type="ORF">DIC66_22270</name>
</gene>
<evidence type="ECO:0000313" key="2">
    <source>
        <dbReference type="Proteomes" id="UP000260665"/>
    </source>
</evidence>
<organism evidence="1 2">
    <name type="scientific">Rhodoferax lacus</name>
    <dbReference type="NCBI Taxonomy" id="2184758"/>
    <lineage>
        <taxon>Bacteria</taxon>
        <taxon>Pseudomonadati</taxon>
        <taxon>Pseudomonadota</taxon>
        <taxon>Betaproteobacteria</taxon>
        <taxon>Burkholderiales</taxon>
        <taxon>Comamonadaceae</taxon>
        <taxon>Rhodoferax</taxon>
    </lineage>
</organism>
<name>A0A3E1R5L7_9BURK</name>
<dbReference type="EMBL" id="QFZK01000035">
    <property type="protein sequence ID" value="RFO94669.1"/>
    <property type="molecule type" value="Genomic_DNA"/>
</dbReference>
<comment type="caution">
    <text evidence="1">The sequence shown here is derived from an EMBL/GenBank/DDBJ whole genome shotgun (WGS) entry which is preliminary data.</text>
</comment>
<sequence>MATESYYRKDLRAFTYLGQNLYAPWLDALISPLDLMRFDGTFSASTLLSRNNVDLGLDLDGDGMNERADVVVSGTVEGYETLVNDLGSFSNTARLRYDISGTIRLSTGESRNFTETLREWRAPELGSLRQSIDSNVAGITHSDHLEARGLTVNGIAAGILAPRDLMTNLADADSDTTLPGQAALASDGANYIVVSNRMTPSGPQRILQILDQAGQAKGDPELIAVTDIWGSPSVAWNGANYLLVTWGGSVVGMQGQLVSRDGSVGLGKLLASDGYNRAIASGGDKWLVVYARTAIEGSLFGRFIDSAGNPSNEFTVATGVANATPPALAFNGHDFMVVWVSRSTPTDPSTSNIYATRVSPDGAFRDAVPFSITTAAEAQWWPQVACGLPNCLVTWVDRRNYPGQSYNYSPGPGDIYGVFVSQGGEVQSGPPDVGGIPIALGLTANAGHPALAYSGSDYLAAWSSGAFVNSPGGPTGVYAARISPEGVVTTRTGGVPVSGEPEAATIYVYPALAASSSGVLAVWLKNRESAGASKSIAGTVVWPRVSR</sequence>
<keyword evidence="2" id="KW-1185">Reference proteome</keyword>
<proteinExistence type="predicted"/>
<dbReference type="AlphaFoldDB" id="A0A3E1R5L7"/>
<accession>A0A3E1R5L7</accession>
<dbReference type="Proteomes" id="UP000260665">
    <property type="component" value="Unassembled WGS sequence"/>
</dbReference>